<name>A0ABD1T4R0_9LAMI</name>
<dbReference type="Proteomes" id="UP001604277">
    <property type="component" value="Unassembled WGS sequence"/>
</dbReference>
<evidence type="ECO:0000313" key="1">
    <source>
        <dbReference type="EMBL" id="KAL2507662.1"/>
    </source>
</evidence>
<sequence length="103" mass="10776">MHVGVDYYRTLRGFGMGKGFEEGVVNESVGFSDMICVEGECGGVEEVEGVAGGNEVVGDGGVGLKIVEDQLGLNLVEVGRGYATGGQEVEDSGDCAIDFLWDH</sequence>
<accession>A0ABD1T4R0</accession>
<comment type="caution">
    <text evidence="1">The sequence shown here is derived from an EMBL/GenBank/DDBJ whole genome shotgun (WGS) entry which is preliminary data.</text>
</comment>
<evidence type="ECO:0000313" key="2">
    <source>
        <dbReference type="Proteomes" id="UP001604277"/>
    </source>
</evidence>
<dbReference type="AlphaFoldDB" id="A0ABD1T4R0"/>
<gene>
    <name evidence="1" type="ORF">Fot_31309</name>
</gene>
<organism evidence="1 2">
    <name type="scientific">Forsythia ovata</name>
    <dbReference type="NCBI Taxonomy" id="205694"/>
    <lineage>
        <taxon>Eukaryota</taxon>
        <taxon>Viridiplantae</taxon>
        <taxon>Streptophyta</taxon>
        <taxon>Embryophyta</taxon>
        <taxon>Tracheophyta</taxon>
        <taxon>Spermatophyta</taxon>
        <taxon>Magnoliopsida</taxon>
        <taxon>eudicotyledons</taxon>
        <taxon>Gunneridae</taxon>
        <taxon>Pentapetalae</taxon>
        <taxon>asterids</taxon>
        <taxon>lamiids</taxon>
        <taxon>Lamiales</taxon>
        <taxon>Oleaceae</taxon>
        <taxon>Forsythieae</taxon>
        <taxon>Forsythia</taxon>
    </lineage>
</organism>
<reference evidence="2" key="1">
    <citation type="submission" date="2024-07" db="EMBL/GenBank/DDBJ databases">
        <title>Two chromosome-level genome assemblies of Korean endemic species Abeliophyllum distichum and Forsythia ovata (Oleaceae).</title>
        <authorList>
            <person name="Jang H."/>
        </authorList>
    </citation>
    <scope>NUCLEOTIDE SEQUENCE [LARGE SCALE GENOMIC DNA]</scope>
</reference>
<proteinExistence type="predicted"/>
<protein>
    <submittedName>
        <fullName evidence="1">Uncharacterized protein</fullName>
    </submittedName>
</protein>
<keyword evidence="2" id="KW-1185">Reference proteome</keyword>
<dbReference type="EMBL" id="JBFOLJ010000009">
    <property type="protein sequence ID" value="KAL2507662.1"/>
    <property type="molecule type" value="Genomic_DNA"/>
</dbReference>